<dbReference type="GO" id="GO:0061710">
    <property type="term" value="F:L-threonylcarbamoyladenylate synthase"/>
    <property type="evidence" value="ECO:0007669"/>
    <property type="project" value="UniProtKB-EC"/>
</dbReference>
<dbReference type="GO" id="GO:0005524">
    <property type="term" value="F:ATP binding"/>
    <property type="evidence" value="ECO:0007669"/>
    <property type="project" value="UniProtKB-UniRule"/>
</dbReference>
<feature type="binding site" evidence="14">
    <location>
        <position position="153"/>
    </location>
    <ligand>
        <name>ATP</name>
        <dbReference type="ChEBI" id="CHEBI:30616"/>
    </ligand>
</feature>
<dbReference type="PATRIC" id="fig|1280953.3.peg.744"/>
<keyword evidence="6 13" id="KW-0808">Transferase</keyword>
<keyword evidence="17" id="KW-1185">Reference proteome</keyword>
<name>A0A059GB61_9PROT</name>
<dbReference type="PIRSF" id="PIRSF004930">
    <property type="entry name" value="Tln_factor_SUA5"/>
    <property type="match status" value="1"/>
</dbReference>
<dbReference type="Proteomes" id="UP000024942">
    <property type="component" value="Unassembled WGS sequence"/>
</dbReference>
<dbReference type="GO" id="GO:0006450">
    <property type="term" value="P:regulation of translational fidelity"/>
    <property type="evidence" value="ECO:0007669"/>
    <property type="project" value="TreeGrafter"/>
</dbReference>
<dbReference type="PANTHER" id="PTHR17490">
    <property type="entry name" value="SUA5"/>
    <property type="match status" value="1"/>
</dbReference>
<feature type="binding site" evidence="14">
    <location>
        <position position="197"/>
    </location>
    <ligand>
        <name>ATP</name>
        <dbReference type="ChEBI" id="CHEBI:30616"/>
    </ligand>
</feature>
<dbReference type="Pfam" id="PF01300">
    <property type="entry name" value="Sua5_yciO_yrdC"/>
    <property type="match status" value="1"/>
</dbReference>
<organism evidence="16 17">
    <name type="scientific">Hyphomonas oceanitis SCH89</name>
    <dbReference type="NCBI Taxonomy" id="1280953"/>
    <lineage>
        <taxon>Bacteria</taxon>
        <taxon>Pseudomonadati</taxon>
        <taxon>Pseudomonadota</taxon>
        <taxon>Alphaproteobacteria</taxon>
        <taxon>Hyphomonadales</taxon>
        <taxon>Hyphomonadaceae</taxon>
        <taxon>Hyphomonas</taxon>
    </lineage>
</organism>
<accession>A0A059GB61</accession>
<dbReference type="STRING" id="1280953.HOC_03673"/>
<evidence type="ECO:0000256" key="9">
    <source>
        <dbReference type="ARBA" id="ARBA00022741"/>
    </source>
</evidence>
<evidence type="ECO:0000256" key="13">
    <source>
        <dbReference type="PIRNR" id="PIRNR004930"/>
    </source>
</evidence>
<feature type="domain" description="YrdC-like" evidence="15">
    <location>
        <begin position="14"/>
        <end position="201"/>
    </location>
</feature>
<evidence type="ECO:0000256" key="1">
    <source>
        <dbReference type="ARBA" id="ARBA00004496"/>
    </source>
</evidence>
<comment type="caution">
    <text evidence="16">The sequence shown here is derived from an EMBL/GenBank/DDBJ whole genome shotgun (WGS) entry which is preliminary data.</text>
</comment>
<feature type="binding site" evidence="14">
    <location>
        <position position="68"/>
    </location>
    <ligand>
        <name>L-threonine</name>
        <dbReference type="ChEBI" id="CHEBI:57926"/>
    </ligand>
</feature>
<dbReference type="Gene3D" id="3.90.870.10">
    <property type="entry name" value="DHBP synthase"/>
    <property type="match status" value="1"/>
</dbReference>
<keyword evidence="5 13" id="KW-0963">Cytoplasm</keyword>
<dbReference type="InterPro" id="IPR005145">
    <property type="entry name" value="Sua5_C"/>
</dbReference>
<feature type="binding site" evidence="14">
    <location>
        <position position="145"/>
    </location>
    <ligand>
        <name>ATP</name>
        <dbReference type="ChEBI" id="CHEBI:30616"/>
    </ligand>
</feature>
<evidence type="ECO:0000313" key="16">
    <source>
        <dbReference type="EMBL" id="KDA03944.1"/>
    </source>
</evidence>
<feature type="binding site" evidence="14">
    <location>
        <position position="119"/>
    </location>
    <ligand>
        <name>ATP</name>
        <dbReference type="ChEBI" id="CHEBI:30616"/>
    </ligand>
</feature>
<feature type="binding site" evidence="14">
    <location>
        <position position="123"/>
    </location>
    <ligand>
        <name>L-threonine</name>
        <dbReference type="ChEBI" id="CHEBI:57926"/>
    </ligand>
</feature>
<dbReference type="NCBIfam" id="TIGR00057">
    <property type="entry name" value="L-threonylcarbamoyladenylate synthase"/>
    <property type="match status" value="1"/>
</dbReference>
<evidence type="ECO:0000256" key="12">
    <source>
        <dbReference type="ARBA" id="ARBA00048366"/>
    </source>
</evidence>
<feature type="binding site" evidence="14">
    <location>
        <position position="36"/>
    </location>
    <ligand>
        <name>L-threonine</name>
        <dbReference type="ChEBI" id="CHEBI:57926"/>
    </ligand>
</feature>
<dbReference type="eggNOG" id="COG0009">
    <property type="taxonomic scope" value="Bacteria"/>
</dbReference>
<dbReference type="InterPro" id="IPR050156">
    <property type="entry name" value="TC-AMP_synthase_SUA5"/>
</dbReference>
<evidence type="ECO:0000313" key="17">
    <source>
        <dbReference type="Proteomes" id="UP000024942"/>
    </source>
</evidence>
<dbReference type="GO" id="GO:0003725">
    <property type="term" value="F:double-stranded RNA binding"/>
    <property type="evidence" value="ECO:0007669"/>
    <property type="project" value="UniProtKB-UniRule"/>
</dbReference>
<keyword evidence="7 13" id="KW-0819">tRNA processing</keyword>
<comment type="subcellular location">
    <subcellularLocation>
        <location evidence="1 13">Cytoplasm</location>
    </subcellularLocation>
</comment>
<gene>
    <name evidence="16" type="ORF">HOC_03673</name>
</gene>
<dbReference type="GO" id="GO:0005737">
    <property type="term" value="C:cytoplasm"/>
    <property type="evidence" value="ECO:0007669"/>
    <property type="project" value="UniProtKB-SubCell"/>
</dbReference>
<evidence type="ECO:0000256" key="14">
    <source>
        <dbReference type="PIRSR" id="PIRSR004930-1"/>
    </source>
</evidence>
<keyword evidence="9 13" id="KW-0547">Nucleotide-binding</keyword>
<feature type="binding site" evidence="14">
    <location>
        <position position="59"/>
    </location>
    <ligand>
        <name>ATP</name>
        <dbReference type="ChEBI" id="CHEBI:30616"/>
    </ligand>
</feature>
<feature type="binding site" evidence="14">
    <location>
        <position position="183"/>
    </location>
    <ligand>
        <name>L-threonine</name>
        <dbReference type="ChEBI" id="CHEBI:57926"/>
    </ligand>
</feature>
<dbReference type="GO" id="GO:0008033">
    <property type="term" value="P:tRNA processing"/>
    <property type="evidence" value="ECO:0007669"/>
    <property type="project" value="UniProtKB-KW"/>
</dbReference>
<dbReference type="InterPro" id="IPR010923">
    <property type="entry name" value="T(6)A37_SUA5"/>
</dbReference>
<sequence>MAARMTAKIVTPTPDVLARAADVLRTGGLVAMPTETVYGLACDAANPEAVAGLYEAKGRPHFNPLIAHVASQAMAEREAVFTPLARKAAEAFWPGPLTMVLAVAATGQTCDLARSGLDTIALRRPAHPVAQALLDAFGGPLVAPSANRSGHVSPTTPEHVRSDLADKVAYILDGGPCARGIESTIVAFTGETPMLLRAGALETAEIEAVLGLTLARPGGGSGITAPGQLKSHYAPRATLRLDAATPMSGEGYLGFGDHCPLEGNLSPSGNLAEAAANLFAMLRAFDLRYERIAVAPIPRTGLGEAINDRLARAAHRD</sequence>
<dbReference type="EC" id="2.7.7.87" evidence="3 13"/>
<evidence type="ECO:0000256" key="3">
    <source>
        <dbReference type="ARBA" id="ARBA00012584"/>
    </source>
</evidence>
<dbReference type="EMBL" id="ARYL01000003">
    <property type="protein sequence ID" value="KDA03944.1"/>
    <property type="molecule type" value="Genomic_DNA"/>
</dbReference>
<dbReference type="PROSITE" id="PS51163">
    <property type="entry name" value="YRDC"/>
    <property type="match status" value="1"/>
</dbReference>
<comment type="catalytic activity">
    <reaction evidence="12 13">
        <text>L-threonine + hydrogencarbonate + ATP = L-threonylcarbamoyladenylate + diphosphate + H2O</text>
        <dbReference type="Rhea" id="RHEA:36407"/>
        <dbReference type="ChEBI" id="CHEBI:15377"/>
        <dbReference type="ChEBI" id="CHEBI:17544"/>
        <dbReference type="ChEBI" id="CHEBI:30616"/>
        <dbReference type="ChEBI" id="CHEBI:33019"/>
        <dbReference type="ChEBI" id="CHEBI:57926"/>
        <dbReference type="ChEBI" id="CHEBI:73682"/>
        <dbReference type="EC" id="2.7.7.87"/>
    </reaction>
</comment>
<dbReference type="Gene3D" id="3.40.50.11030">
    <property type="entry name" value="Threonylcarbamoyl-AMP synthase, C-terminal domain"/>
    <property type="match status" value="1"/>
</dbReference>
<dbReference type="InterPro" id="IPR038385">
    <property type="entry name" value="Sua5/YwlC_C"/>
</dbReference>
<proteinExistence type="inferred from homology"/>
<dbReference type="InterPro" id="IPR017945">
    <property type="entry name" value="DHBP_synth_RibB-like_a/b_dom"/>
</dbReference>
<evidence type="ECO:0000256" key="7">
    <source>
        <dbReference type="ARBA" id="ARBA00022694"/>
    </source>
</evidence>
<feature type="binding site" evidence="14">
    <location>
        <position position="63"/>
    </location>
    <ligand>
        <name>ATP</name>
        <dbReference type="ChEBI" id="CHEBI:30616"/>
    </ligand>
</feature>
<protein>
    <recommendedName>
        <fullName evidence="4 13">Threonylcarbamoyl-AMP synthase</fullName>
        <shortName evidence="13">TC-AMP synthase</shortName>
        <ecNumber evidence="3 13">2.7.7.87</ecNumber>
    </recommendedName>
    <alternativeName>
        <fullName evidence="11 13">L-threonylcarbamoyladenylate synthase</fullName>
    </alternativeName>
</protein>
<evidence type="ECO:0000256" key="11">
    <source>
        <dbReference type="ARBA" id="ARBA00029774"/>
    </source>
</evidence>
<dbReference type="InterPro" id="IPR006070">
    <property type="entry name" value="Sua5-like_dom"/>
</dbReference>
<reference evidence="16 17" key="1">
    <citation type="journal article" date="2014" name="Antonie Van Leeuwenhoek">
        <title>Hyphomonas beringensis sp. nov. and Hyphomonas chukchiensis sp. nov., isolated from surface seawater of the Bering Sea and Chukchi Sea.</title>
        <authorList>
            <person name="Li C."/>
            <person name="Lai Q."/>
            <person name="Li G."/>
            <person name="Dong C."/>
            <person name="Wang J."/>
            <person name="Liao Y."/>
            <person name="Shao Z."/>
        </authorList>
    </citation>
    <scope>NUCLEOTIDE SEQUENCE [LARGE SCALE GENOMIC DNA]</scope>
    <source>
        <strain evidence="16 17">SCH89</strain>
    </source>
</reference>
<dbReference type="PANTHER" id="PTHR17490:SF16">
    <property type="entry name" value="THREONYLCARBAMOYL-AMP SYNTHASE"/>
    <property type="match status" value="1"/>
</dbReference>
<comment type="similarity">
    <text evidence="2 13">Belongs to the SUA5 family.</text>
</comment>
<dbReference type="Pfam" id="PF03481">
    <property type="entry name" value="Sua5_C"/>
    <property type="match status" value="1"/>
</dbReference>
<feature type="binding site" evidence="14">
    <location>
        <position position="143"/>
    </location>
    <ligand>
        <name>L-threonine</name>
        <dbReference type="ChEBI" id="CHEBI:57926"/>
    </ligand>
</feature>
<dbReference type="AlphaFoldDB" id="A0A059GB61"/>
<feature type="binding site" evidence="14">
    <location>
        <position position="233"/>
    </location>
    <ligand>
        <name>ATP</name>
        <dbReference type="ChEBI" id="CHEBI:30616"/>
    </ligand>
</feature>
<evidence type="ECO:0000256" key="5">
    <source>
        <dbReference type="ARBA" id="ARBA00022490"/>
    </source>
</evidence>
<dbReference type="GO" id="GO:0000049">
    <property type="term" value="F:tRNA binding"/>
    <property type="evidence" value="ECO:0007669"/>
    <property type="project" value="TreeGrafter"/>
</dbReference>
<evidence type="ECO:0000256" key="10">
    <source>
        <dbReference type="ARBA" id="ARBA00022840"/>
    </source>
</evidence>
<keyword evidence="8 13" id="KW-0548">Nucleotidyltransferase</keyword>
<dbReference type="SUPFAM" id="SSF55821">
    <property type="entry name" value="YrdC/RibB"/>
    <property type="match status" value="1"/>
</dbReference>
<evidence type="ECO:0000256" key="6">
    <source>
        <dbReference type="ARBA" id="ARBA00022679"/>
    </source>
</evidence>
<evidence type="ECO:0000256" key="8">
    <source>
        <dbReference type="ARBA" id="ARBA00022695"/>
    </source>
</evidence>
<keyword evidence="10 13" id="KW-0067">ATP-binding</keyword>
<evidence type="ECO:0000256" key="2">
    <source>
        <dbReference type="ARBA" id="ARBA00007663"/>
    </source>
</evidence>
<comment type="function">
    <text evidence="13">Required for the formation of a threonylcarbamoyl group on adenosine at position 37 (t(6)A37) in tRNAs that read codons beginning with adenine.</text>
</comment>
<evidence type="ECO:0000256" key="4">
    <source>
        <dbReference type="ARBA" id="ARBA00015492"/>
    </source>
</evidence>
<evidence type="ECO:0000259" key="15">
    <source>
        <dbReference type="PROSITE" id="PS51163"/>
    </source>
</evidence>